<evidence type="ECO:0000313" key="2">
    <source>
        <dbReference type="Proteomes" id="UP001476247"/>
    </source>
</evidence>
<organism evidence="1 2">
    <name type="scientific">Helicostylum pulchrum</name>
    <dbReference type="NCBI Taxonomy" id="562976"/>
    <lineage>
        <taxon>Eukaryota</taxon>
        <taxon>Fungi</taxon>
        <taxon>Fungi incertae sedis</taxon>
        <taxon>Mucoromycota</taxon>
        <taxon>Mucoromycotina</taxon>
        <taxon>Mucoromycetes</taxon>
        <taxon>Mucorales</taxon>
        <taxon>Mucorineae</taxon>
        <taxon>Mucoraceae</taxon>
        <taxon>Helicostylum</taxon>
    </lineage>
</organism>
<evidence type="ECO:0000313" key="1">
    <source>
        <dbReference type="EMBL" id="GAA5800693.1"/>
    </source>
</evidence>
<accession>A0ABP9Y296</accession>
<sequence length="175" mass="20261">MSLVFRIGGANHVRLELDFAVLFRTFVDDHVIMNSIRSIRKALMIPSSEPAPTIKKTAEYDKGLKHINRCYYEFMDTEQYILDIYILLTRNKSEAYDDNKGVMAFKIDVEIARYVGDDKIIDDSGNLSREADKLNDACEKRRHLEGSLGENVTMSLPEVTYWTRPTFYTPPRNQK</sequence>
<name>A0ABP9Y296_9FUNG</name>
<dbReference type="EMBL" id="BAABUJ010000016">
    <property type="protein sequence ID" value="GAA5800693.1"/>
    <property type="molecule type" value="Genomic_DNA"/>
</dbReference>
<proteinExistence type="predicted"/>
<keyword evidence="2" id="KW-1185">Reference proteome</keyword>
<dbReference type="Proteomes" id="UP001476247">
    <property type="component" value="Unassembled WGS sequence"/>
</dbReference>
<reference evidence="1 2" key="1">
    <citation type="submission" date="2024-04" db="EMBL/GenBank/DDBJ databases">
        <title>genome sequences of Mucor flavus KT1a and Helicostylum pulchrum KT1b strains isolation_sourced from the surface of a dry-aged beef.</title>
        <authorList>
            <person name="Toyotome T."/>
            <person name="Hosono M."/>
            <person name="Torimaru M."/>
            <person name="Fukuda K."/>
            <person name="Mikami N."/>
        </authorList>
    </citation>
    <scope>NUCLEOTIDE SEQUENCE [LARGE SCALE GENOMIC DNA]</scope>
    <source>
        <strain evidence="1 2">KT1b</strain>
    </source>
</reference>
<comment type="caution">
    <text evidence="1">The sequence shown here is derived from an EMBL/GenBank/DDBJ whole genome shotgun (WGS) entry which is preliminary data.</text>
</comment>
<gene>
    <name evidence="1" type="ORF">HPULCUR_006129</name>
</gene>
<protein>
    <submittedName>
        <fullName evidence="1">Uncharacterized protein</fullName>
    </submittedName>
</protein>